<evidence type="ECO:0000256" key="9">
    <source>
        <dbReference type="SAM" id="SignalP"/>
    </source>
</evidence>
<keyword evidence="6" id="KW-0472">Membrane</keyword>
<sequence length="442" mass="49119">MKDRKKLILKMTLLPFLIMVLASQAQQSKTLALDEAIELSIKNSKHLRLGKARIEEAIAATKEAMERRLPDAIMSGAYMRLSSPAIDMKTASNARDSNSIAPAHVSQVIYGMANLSLPIYSGLKITYGIESAKFLEEAVRMDEENDRQGIILNTIAAYINLYKANAAAKLVEENLVQSRQRDTDFSNLEKNGLLARNDLLKAQLETSNQELVLVDAENDIKLAMVNMNLMLGLPESTILNLDSNSLRKPGEIKTIEEYEQLASQNRSDVKAMDYRLKAANTNVKVAKGDYYPGVALTGGYIAADIPKFLVVSNALNIGVGVKYSVSSLWKTSSKVQQAKARVHQLEANEAMLNDQIHLSINKAYQDYLSGLKKIEVYNKALEQATENYRINKNKYNNNLLTLTDLLDADVAQLRAKMNLTFAKADLVLTYQTLLQKAGLLNQ</sequence>
<keyword evidence="4" id="KW-1134">Transmembrane beta strand</keyword>
<proteinExistence type="inferred from homology"/>
<dbReference type="EMBL" id="JAOTIF010000048">
    <property type="protein sequence ID" value="MCU7552800.1"/>
    <property type="molecule type" value="Genomic_DNA"/>
</dbReference>
<dbReference type="PANTHER" id="PTHR30026:SF20">
    <property type="entry name" value="OUTER MEMBRANE PROTEIN TOLC"/>
    <property type="match status" value="1"/>
</dbReference>
<name>A0A9X3BA13_9BACT</name>
<reference evidence="10" key="1">
    <citation type="submission" date="2022-09" db="EMBL/GenBank/DDBJ databases">
        <authorList>
            <person name="Yuan C."/>
            <person name="Ke Z."/>
        </authorList>
    </citation>
    <scope>NUCLEOTIDE SEQUENCE</scope>
    <source>
        <strain evidence="10">LB-8</strain>
    </source>
</reference>
<dbReference type="Proteomes" id="UP001155483">
    <property type="component" value="Unassembled WGS sequence"/>
</dbReference>
<dbReference type="RefSeq" id="WP_279300236.1">
    <property type="nucleotide sequence ID" value="NZ_JAOTIF010000048.1"/>
</dbReference>
<keyword evidence="5" id="KW-0812">Transmembrane</keyword>
<dbReference type="Pfam" id="PF02321">
    <property type="entry name" value="OEP"/>
    <property type="match status" value="1"/>
</dbReference>
<evidence type="ECO:0000256" key="8">
    <source>
        <dbReference type="SAM" id="Coils"/>
    </source>
</evidence>
<keyword evidence="7" id="KW-0998">Cell outer membrane</keyword>
<reference evidence="10" key="2">
    <citation type="submission" date="2023-04" db="EMBL/GenBank/DDBJ databases">
        <title>Paracnuella aquatica gen. nov., sp. nov., a member of the family Chitinophagaceae isolated from a hot spring.</title>
        <authorList>
            <person name="Wang C."/>
        </authorList>
    </citation>
    <scope>NUCLEOTIDE SEQUENCE</scope>
    <source>
        <strain evidence="10">LB-8</strain>
    </source>
</reference>
<dbReference type="AlphaFoldDB" id="A0A9X3BA13"/>
<comment type="subcellular location">
    <subcellularLocation>
        <location evidence="1">Cell outer membrane</location>
    </subcellularLocation>
</comment>
<feature type="chain" id="PRO_5040943648" evidence="9">
    <location>
        <begin position="26"/>
        <end position="442"/>
    </location>
</feature>
<dbReference type="PANTHER" id="PTHR30026">
    <property type="entry name" value="OUTER MEMBRANE PROTEIN TOLC"/>
    <property type="match status" value="1"/>
</dbReference>
<dbReference type="GO" id="GO:1990281">
    <property type="term" value="C:efflux pump complex"/>
    <property type="evidence" value="ECO:0007669"/>
    <property type="project" value="TreeGrafter"/>
</dbReference>
<feature type="coiled-coil region" evidence="8">
    <location>
        <begin position="328"/>
        <end position="398"/>
    </location>
</feature>
<dbReference type="SUPFAM" id="SSF56954">
    <property type="entry name" value="Outer membrane efflux proteins (OEP)"/>
    <property type="match status" value="1"/>
</dbReference>
<dbReference type="GO" id="GO:0015562">
    <property type="term" value="F:efflux transmembrane transporter activity"/>
    <property type="evidence" value="ECO:0007669"/>
    <property type="project" value="InterPro"/>
</dbReference>
<evidence type="ECO:0000313" key="10">
    <source>
        <dbReference type="EMBL" id="MCU7552800.1"/>
    </source>
</evidence>
<keyword evidence="3" id="KW-0813">Transport</keyword>
<dbReference type="Gene3D" id="1.20.1600.10">
    <property type="entry name" value="Outer membrane efflux proteins (OEP)"/>
    <property type="match status" value="1"/>
</dbReference>
<gene>
    <name evidence="10" type="ORF">OCK74_27020</name>
</gene>
<keyword evidence="9" id="KW-0732">Signal</keyword>
<evidence type="ECO:0000256" key="3">
    <source>
        <dbReference type="ARBA" id="ARBA00022448"/>
    </source>
</evidence>
<protein>
    <submittedName>
        <fullName evidence="10">TolC family protein</fullName>
    </submittedName>
</protein>
<keyword evidence="11" id="KW-1185">Reference proteome</keyword>
<evidence type="ECO:0000256" key="2">
    <source>
        <dbReference type="ARBA" id="ARBA00007613"/>
    </source>
</evidence>
<dbReference type="InterPro" id="IPR051906">
    <property type="entry name" value="TolC-like"/>
</dbReference>
<evidence type="ECO:0000256" key="5">
    <source>
        <dbReference type="ARBA" id="ARBA00022692"/>
    </source>
</evidence>
<dbReference type="GO" id="GO:0009279">
    <property type="term" value="C:cell outer membrane"/>
    <property type="evidence" value="ECO:0007669"/>
    <property type="project" value="UniProtKB-SubCell"/>
</dbReference>
<evidence type="ECO:0000256" key="1">
    <source>
        <dbReference type="ARBA" id="ARBA00004442"/>
    </source>
</evidence>
<accession>A0A9X3BA13</accession>
<comment type="similarity">
    <text evidence="2">Belongs to the outer membrane factor (OMF) (TC 1.B.17) family.</text>
</comment>
<evidence type="ECO:0000313" key="11">
    <source>
        <dbReference type="Proteomes" id="UP001155483"/>
    </source>
</evidence>
<organism evidence="10 11">
    <name type="scientific">Paraflavisolibacter caeni</name>
    <dbReference type="NCBI Taxonomy" id="2982496"/>
    <lineage>
        <taxon>Bacteria</taxon>
        <taxon>Pseudomonadati</taxon>
        <taxon>Bacteroidota</taxon>
        <taxon>Chitinophagia</taxon>
        <taxon>Chitinophagales</taxon>
        <taxon>Chitinophagaceae</taxon>
        <taxon>Paraflavisolibacter</taxon>
    </lineage>
</organism>
<dbReference type="InterPro" id="IPR003423">
    <property type="entry name" value="OMP_efflux"/>
</dbReference>
<keyword evidence="8" id="KW-0175">Coiled coil</keyword>
<evidence type="ECO:0000256" key="7">
    <source>
        <dbReference type="ARBA" id="ARBA00023237"/>
    </source>
</evidence>
<dbReference type="GO" id="GO:0015288">
    <property type="term" value="F:porin activity"/>
    <property type="evidence" value="ECO:0007669"/>
    <property type="project" value="TreeGrafter"/>
</dbReference>
<comment type="caution">
    <text evidence="10">The sequence shown here is derived from an EMBL/GenBank/DDBJ whole genome shotgun (WGS) entry which is preliminary data.</text>
</comment>
<evidence type="ECO:0000256" key="6">
    <source>
        <dbReference type="ARBA" id="ARBA00023136"/>
    </source>
</evidence>
<feature type="signal peptide" evidence="9">
    <location>
        <begin position="1"/>
        <end position="25"/>
    </location>
</feature>
<evidence type="ECO:0000256" key="4">
    <source>
        <dbReference type="ARBA" id="ARBA00022452"/>
    </source>
</evidence>